<dbReference type="AlphaFoldDB" id="A0AAV4PU22"/>
<evidence type="ECO:0000313" key="1">
    <source>
        <dbReference type="EMBL" id="GIX99425.1"/>
    </source>
</evidence>
<dbReference type="EMBL" id="BPLR01005044">
    <property type="protein sequence ID" value="GIX99425.1"/>
    <property type="molecule type" value="Genomic_DNA"/>
</dbReference>
<sequence>MSQILDTPTKKKKLFFFHHKICLQDPKDSLMIKEIMWKDQDASSESVEVSLRRTLVHRGPVVQILQKACEQENNLGRLGVVRN</sequence>
<accession>A0AAV4PU22</accession>
<evidence type="ECO:0000313" key="2">
    <source>
        <dbReference type="Proteomes" id="UP001054945"/>
    </source>
</evidence>
<reference evidence="1 2" key="1">
    <citation type="submission" date="2021-06" db="EMBL/GenBank/DDBJ databases">
        <title>Caerostris extrusa draft genome.</title>
        <authorList>
            <person name="Kono N."/>
            <person name="Arakawa K."/>
        </authorList>
    </citation>
    <scope>NUCLEOTIDE SEQUENCE [LARGE SCALE GENOMIC DNA]</scope>
</reference>
<gene>
    <name evidence="1" type="ORF">CEXT_549231</name>
</gene>
<proteinExistence type="predicted"/>
<dbReference type="Proteomes" id="UP001054945">
    <property type="component" value="Unassembled WGS sequence"/>
</dbReference>
<organism evidence="1 2">
    <name type="scientific">Caerostris extrusa</name>
    <name type="common">Bark spider</name>
    <name type="synonym">Caerostris bankana</name>
    <dbReference type="NCBI Taxonomy" id="172846"/>
    <lineage>
        <taxon>Eukaryota</taxon>
        <taxon>Metazoa</taxon>
        <taxon>Ecdysozoa</taxon>
        <taxon>Arthropoda</taxon>
        <taxon>Chelicerata</taxon>
        <taxon>Arachnida</taxon>
        <taxon>Araneae</taxon>
        <taxon>Araneomorphae</taxon>
        <taxon>Entelegynae</taxon>
        <taxon>Araneoidea</taxon>
        <taxon>Araneidae</taxon>
        <taxon>Caerostris</taxon>
    </lineage>
</organism>
<protein>
    <submittedName>
        <fullName evidence="1">Uncharacterized protein</fullName>
    </submittedName>
</protein>
<name>A0AAV4PU22_CAEEX</name>
<keyword evidence="2" id="KW-1185">Reference proteome</keyword>
<comment type="caution">
    <text evidence="1">The sequence shown here is derived from an EMBL/GenBank/DDBJ whole genome shotgun (WGS) entry which is preliminary data.</text>
</comment>